<dbReference type="PANTHER" id="PTHR43827">
    <property type="entry name" value="2,5-DIKETO-D-GLUCONIC ACID REDUCTASE"/>
    <property type="match status" value="1"/>
</dbReference>
<dbReference type="EMBL" id="JAAECE010000003">
    <property type="protein sequence ID" value="KAF1803763.1"/>
    <property type="molecule type" value="Genomic_DNA"/>
</dbReference>
<evidence type="ECO:0000259" key="4">
    <source>
        <dbReference type="Pfam" id="PF00248"/>
    </source>
</evidence>
<dbReference type="Pfam" id="PF00248">
    <property type="entry name" value="Aldo_ket_red"/>
    <property type="match status" value="1"/>
</dbReference>
<evidence type="ECO:0000313" key="5">
    <source>
        <dbReference type="EMBL" id="KAF1803763.1"/>
    </source>
</evidence>
<reference evidence="5 6" key="1">
    <citation type="submission" date="2019-09" db="EMBL/GenBank/DDBJ databases">
        <authorList>
            <consortium name="DOE Joint Genome Institute"/>
            <person name="Mondo S.J."/>
            <person name="Navarro-Mendoza M.I."/>
            <person name="Perez-Arques C."/>
            <person name="Panchal S."/>
            <person name="Nicolas F.E."/>
            <person name="Ganguly P."/>
            <person name="Pangilinan J."/>
            <person name="Grigoriev I."/>
            <person name="Heitman J."/>
            <person name="Sanya K."/>
            <person name="Garre V."/>
        </authorList>
    </citation>
    <scope>NUCLEOTIDE SEQUENCE [LARGE SCALE GENOMIC DNA]</scope>
    <source>
        <strain evidence="5 6">MU402</strain>
    </source>
</reference>
<dbReference type="PANTHER" id="PTHR43827:SF3">
    <property type="entry name" value="NADP-DEPENDENT OXIDOREDUCTASE DOMAIN-CONTAINING PROTEIN"/>
    <property type="match status" value="1"/>
</dbReference>
<evidence type="ECO:0000313" key="6">
    <source>
        <dbReference type="Proteomes" id="UP000469890"/>
    </source>
</evidence>
<evidence type="ECO:0000256" key="1">
    <source>
        <dbReference type="ARBA" id="ARBA00007905"/>
    </source>
</evidence>
<comment type="similarity">
    <text evidence="1">Belongs to the aldo/keto reductase family.</text>
</comment>
<keyword evidence="3" id="KW-0560">Oxidoreductase</keyword>
<dbReference type="AlphaFoldDB" id="A0A8H4F4V4"/>
<evidence type="ECO:0000256" key="3">
    <source>
        <dbReference type="ARBA" id="ARBA00023002"/>
    </source>
</evidence>
<proteinExistence type="inferred from homology"/>
<comment type="caution">
    <text evidence="5">The sequence shown here is derived from an EMBL/GenBank/DDBJ whole genome shotgun (WGS) entry which is preliminary data.</text>
</comment>
<dbReference type="InterPro" id="IPR023210">
    <property type="entry name" value="NADP_OxRdtase_dom"/>
</dbReference>
<feature type="domain" description="NADP-dependent oxidoreductase" evidence="4">
    <location>
        <begin position="25"/>
        <end position="80"/>
    </location>
</feature>
<protein>
    <recommendedName>
        <fullName evidence="4">NADP-dependent oxidoreductase domain-containing protein</fullName>
    </recommendedName>
</protein>
<keyword evidence="2" id="KW-0521">NADP</keyword>
<feature type="non-terminal residue" evidence="5">
    <location>
        <position position="81"/>
    </location>
</feature>
<evidence type="ECO:0000256" key="2">
    <source>
        <dbReference type="ARBA" id="ARBA00022857"/>
    </source>
</evidence>
<dbReference type="Gene3D" id="3.20.20.100">
    <property type="entry name" value="NADP-dependent oxidoreductase domain"/>
    <property type="match status" value="1"/>
</dbReference>
<organism evidence="5 6">
    <name type="scientific">Mucor circinelloides f. lusitanicus</name>
    <name type="common">Mucor racemosus var. lusitanicus</name>
    <dbReference type="NCBI Taxonomy" id="29924"/>
    <lineage>
        <taxon>Eukaryota</taxon>
        <taxon>Fungi</taxon>
        <taxon>Fungi incertae sedis</taxon>
        <taxon>Mucoromycota</taxon>
        <taxon>Mucoromycotina</taxon>
        <taxon>Mucoromycetes</taxon>
        <taxon>Mucorales</taxon>
        <taxon>Mucorineae</taxon>
        <taxon>Mucoraceae</taxon>
        <taxon>Mucor</taxon>
    </lineage>
</organism>
<dbReference type="Proteomes" id="UP000469890">
    <property type="component" value="Unassembled WGS sequence"/>
</dbReference>
<dbReference type="GO" id="GO:0016616">
    <property type="term" value="F:oxidoreductase activity, acting on the CH-OH group of donors, NAD or NADP as acceptor"/>
    <property type="evidence" value="ECO:0007669"/>
    <property type="project" value="UniProtKB-ARBA"/>
</dbReference>
<accession>A0A8H4F4V4</accession>
<dbReference type="InterPro" id="IPR036812">
    <property type="entry name" value="NAD(P)_OxRdtase_dom_sf"/>
</dbReference>
<name>A0A8H4F4V4_MUCCL</name>
<gene>
    <name evidence="5" type="ORF">FB192DRAFT_1369603</name>
</gene>
<dbReference type="InterPro" id="IPR020471">
    <property type="entry name" value="AKR"/>
</dbReference>
<dbReference type="SUPFAM" id="SSF51430">
    <property type="entry name" value="NAD(P)-linked oxidoreductase"/>
    <property type="match status" value="1"/>
</dbReference>
<sequence length="81" mass="8915">MAHASFGNAVFEAVPPGTEHLENLMEHPIIVDIAEKHKISTGQVLLAWAVSHQVVVISKSINVNRIKSNLDIINHINLDDN</sequence>